<dbReference type="EMBL" id="CP048631">
    <property type="protein sequence ID" value="QIB36549.1"/>
    <property type="molecule type" value="Genomic_DNA"/>
</dbReference>
<dbReference type="Proteomes" id="UP000464751">
    <property type="component" value="Plasmid pLGM"/>
</dbReference>
<organism evidence="1 2">
    <name type="scientific">Ancylobacter pratisalsi</name>
    <dbReference type="NCBI Taxonomy" id="1745854"/>
    <lineage>
        <taxon>Bacteria</taxon>
        <taxon>Pseudomonadati</taxon>
        <taxon>Pseudomonadota</taxon>
        <taxon>Alphaproteobacteria</taxon>
        <taxon>Hyphomicrobiales</taxon>
        <taxon>Xanthobacteraceae</taxon>
        <taxon>Ancylobacter</taxon>
    </lineage>
</organism>
<keyword evidence="2" id="KW-1185">Reference proteome</keyword>
<protein>
    <submittedName>
        <fullName evidence="1">Uncharacterized protein</fullName>
    </submittedName>
</protein>
<dbReference type="AlphaFoldDB" id="A0A6P1YT53"/>
<evidence type="ECO:0000313" key="2">
    <source>
        <dbReference type="Proteomes" id="UP000464751"/>
    </source>
</evidence>
<accession>A0A6P1YT53</accession>
<name>A0A6P1YT53_9HYPH</name>
<gene>
    <name evidence="1" type="ORF">G3A50_22300</name>
</gene>
<geneLocation type="plasmid" evidence="2">
    <name>plgm</name>
</geneLocation>
<keyword evidence="1" id="KW-0614">Plasmid</keyword>
<dbReference type="KEGG" id="apra:G3A50_22300"/>
<evidence type="ECO:0000313" key="1">
    <source>
        <dbReference type="EMBL" id="QIB36549.1"/>
    </source>
</evidence>
<dbReference type="RefSeq" id="WP_163078364.1">
    <property type="nucleotide sequence ID" value="NZ_CP048631.1"/>
</dbReference>
<reference evidence="1 2" key="1">
    <citation type="submission" date="2020-02" db="EMBL/GenBank/DDBJ databases">
        <authorList>
            <person name="Li G."/>
        </authorList>
    </citation>
    <scope>NUCLEOTIDE SEQUENCE [LARGE SCALE GENOMIC DNA]</scope>
    <source>
        <strain evidence="1 2">DSM 102029</strain>
        <plasmid evidence="2">plgm</plasmid>
    </source>
</reference>
<sequence>MTKQNGAAERQRRYRARAKRHTAVLQVAVDLGPLADALVSEGLLGEWDAEDRARIAEALEKLVALWAKRYA</sequence>
<proteinExistence type="predicted"/>